<name>A0A9Q2NKM0_9RHOB</name>
<dbReference type="Proteomes" id="UP000809337">
    <property type="component" value="Unassembled WGS sequence"/>
</dbReference>
<dbReference type="EMBL" id="JAFBWN010000001">
    <property type="protein sequence ID" value="MBM2353203.1"/>
    <property type="molecule type" value="Genomic_DNA"/>
</dbReference>
<organism evidence="1 2">
    <name type="scientific">Pseudosulfitobacter pseudonitzschiae</name>
    <dbReference type="NCBI Taxonomy" id="1402135"/>
    <lineage>
        <taxon>Bacteria</taxon>
        <taxon>Pseudomonadati</taxon>
        <taxon>Pseudomonadota</taxon>
        <taxon>Alphaproteobacteria</taxon>
        <taxon>Rhodobacterales</taxon>
        <taxon>Roseobacteraceae</taxon>
        <taxon>Pseudosulfitobacter</taxon>
    </lineage>
</organism>
<proteinExistence type="predicted"/>
<accession>A0A9Q2NKM0</accession>
<sequence length="76" mass="8848">MSRNRRVLCQRRQAGLDLRKRGSFVAFLLFLFRRCAIDIGQTIRVRVWRILSRDRSSVSVQGDKLVEGRGETDGRI</sequence>
<comment type="caution">
    <text evidence="1">The sequence shown here is derived from an EMBL/GenBank/DDBJ whole genome shotgun (WGS) entry which is preliminary data.</text>
</comment>
<evidence type="ECO:0000313" key="2">
    <source>
        <dbReference type="Proteomes" id="UP000809337"/>
    </source>
</evidence>
<gene>
    <name evidence="1" type="ORF">JQX14_01535</name>
</gene>
<reference evidence="1" key="1">
    <citation type="submission" date="2021-01" db="EMBL/GenBank/DDBJ databases">
        <title>Diatom-associated Roseobacters Show Island Model of Population Structure.</title>
        <authorList>
            <person name="Qu L."/>
            <person name="Feng X."/>
            <person name="Chen Y."/>
            <person name="Li L."/>
            <person name="Wang X."/>
            <person name="Hu Z."/>
            <person name="Wang H."/>
            <person name="Luo H."/>
        </authorList>
    </citation>
    <scope>NUCLEOTIDE SEQUENCE</scope>
    <source>
        <strain evidence="1">SM26-45</strain>
    </source>
</reference>
<dbReference type="AlphaFoldDB" id="A0A9Q2NKM0"/>
<evidence type="ECO:0000313" key="1">
    <source>
        <dbReference type="EMBL" id="MBM2353203.1"/>
    </source>
</evidence>
<protein>
    <submittedName>
        <fullName evidence="1">Uncharacterized protein</fullName>
    </submittedName>
</protein>